<dbReference type="PANTHER" id="PTHR37844">
    <property type="entry name" value="SER/THR PROTEIN PHOSPHATASE SUPERFAMILY (AFU_ORTHOLOGUE AFUA_1G14840)"/>
    <property type="match status" value="1"/>
</dbReference>
<evidence type="ECO:0000259" key="1">
    <source>
        <dbReference type="Pfam" id="PF00149"/>
    </source>
</evidence>
<dbReference type="InterPro" id="IPR004843">
    <property type="entry name" value="Calcineurin-like_PHP"/>
</dbReference>
<dbReference type="Pfam" id="PF00149">
    <property type="entry name" value="Metallophos"/>
    <property type="match status" value="1"/>
</dbReference>
<dbReference type="RefSeq" id="WP_036636988.1">
    <property type="nucleotide sequence ID" value="NZ_JFZB01000012.1"/>
</dbReference>
<accession>A0A086XXR5</accession>
<reference evidence="2 3" key="1">
    <citation type="submission" date="2014-03" db="EMBL/GenBank/DDBJ databases">
        <title>Genome of Paenirhodobacter enshiensis DW2-9.</title>
        <authorList>
            <person name="Wang D."/>
            <person name="Wang G."/>
        </authorList>
    </citation>
    <scope>NUCLEOTIDE SEQUENCE [LARGE SCALE GENOMIC DNA]</scope>
    <source>
        <strain evidence="2 3">DW2-9</strain>
    </source>
</reference>
<proteinExistence type="predicted"/>
<dbReference type="EMBL" id="JFZB01000012">
    <property type="protein sequence ID" value="KFI26815.1"/>
    <property type="molecule type" value="Genomic_DNA"/>
</dbReference>
<name>A0A086XXR5_9RHOB</name>
<dbReference type="STRING" id="1105367.CG50_00680"/>
<feature type="domain" description="Calcineurin-like phosphoesterase" evidence="1">
    <location>
        <begin position="9"/>
        <end position="221"/>
    </location>
</feature>
<dbReference type="SUPFAM" id="SSF56300">
    <property type="entry name" value="Metallo-dependent phosphatases"/>
    <property type="match status" value="1"/>
</dbReference>
<dbReference type="InterPro" id="IPR029052">
    <property type="entry name" value="Metallo-depent_PP-like"/>
</dbReference>
<dbReference type="GO" id="GO:0016787">
    <property type="term" value="F:hydrolase activity"/>
    <property type="evidence" value="ECO:0007669"/>
    <property type="project" value="InterPro"/>
</dbReference>
<dbReference type="PANTHER" id="PTHR37844:SF2">
    <property type="entry name" value="SER_THR PROTEIN PHOSPHATASE SUPERFAMILY (AFU_ORTHOLOGUE AFUA_1G14840)"/>
    <property type="match status" value="1"/>
</dbReference>
<dbReference type="OrthoDB" id="356681at2"/>
<keyword evidence="3" id="KW-1185">Reference proteome</keyword>
<sequence length="261" mass="28655">MTNPPPPATVLVVADLHLDLWKRTERDPLAALPAEFWHSLDAVIVAGDLSNDPLRKWPRHLGRLVARTGPGKVHVIPGNHDYYKLGIDRADELARLCAEAGASLALRRELRLGQTRFLCATLWTDQALAGDLSEGLDLHRIPGPDGRRLSAEDLLQCHREDLRWIEARLATPWAGRAVVVTHHAPHPGMLGDHVPALFASDLGALIARHAPALWLSGHTHERTELHLGETELRNISFGTPSEVPEGSEAGILRRGVLRCPA</sequence>
<organism evidence="2 3">
    <name type="scientific">Paenirhodobacter enshiensis</name>
    <dbReference type="NCBI Taxonomy" id="1105367"/>
    <lineage>
        <taxon>Bacteria</taxon>
        <taxon>Pseudomonadati</taxon>
        <taxon>Pseudomonadota</taxon>
        <taxon>Alphaproteobacteria</taxon>
        <taxon>Rhodobacterales</taxon>
        <taxon>Rhodobacter group</taxon>
        <taxon>Paenirhodobacter</taxon>
    </lineage>
</organism>
<protein>
    <recommendedName>
        <fullName evidence="1">Calcineurin-like phosphoesterase domain-containing protein</fullName>
    </recommendedName>
</protein>
<comment type="caution">
    <text evidence="2">The sequence shown here is derived from an EMBL/GenBank/DDBJ whole genome shotgun (WGS) entry which is preliminary data.</text>
</comment>
<evidence type="ECO:0000313" key="3">
    <source>
        <dbReference type="Proteomes" id="UP000028824"/>
    </source>
</evidence>
<dbReference type="Gene3D" id="3.60.21.10">
    <property type="match status" value="1"/>
</dbReference>
<dbReference type="eggNOG" id="COG1409">
    <property type="taxonomic scope" value="Bacteria"/>
</dbReference>
<evidence type="ECO:0000313" key="2">
    <source>
        <dbReference type="EMBL" id="KFI26815.1"/>
    </source>
</evidence>
<dbReference type="Proteomes" id="UP000028824">
    <property type="component" value="Unassembled WGS sequence"/>
</dbReference>
<gene>
    <name evidence="2" type="ORF">CG50_00680</name>
</gene>
<dbReference type="AlphaFoldDB" id="A0A086XXR5"/>